<dbReference type="STRING" id="797302.Halru_0986"/>
<name>L0I7P0_HALRX</name>
<organism evidence="2 3">
    <name type="scientific">Halovivax ruber (strain DSM 18193 / JCM 13892 / XH-70)</name>
    <dbReference type="NCBI Taxonomy" id="797302"/>
    <lineage>
        <taxon>Archaea</taxon>
        <taxon>Methanobacteriati</taxon>
        <taxon>Methanobacteriota</taxon>
        <taxon>Stenosarchaea group</taxon>
        <taxon>Halobacteria</taxon>
        <taxon>Halobacteriales</taxon>
        <taxon>Natrialbaceae</taxon>
        <taxon>Halovivax</taxon>
    </lineage>
</organism>
<reference evidence="2" key="1">
    <citation type="submission" date="2011-09" db="EMBL/GenBank/DDBJ databases">
        <title>Complete sequence of Halovivax ruber XH-70.</title>
        <authorList>
            <consortium name="US DOE Joint Genome Institute"/>
            <person name="Lucas S."/>
            <person name="Han J."/>
            <person name="Lapidus A."/>
            <person name="Cheng J.-F."/>
            <person name="Goodwin L."/>
            <person name="Pitluck S."/>
            <person name="Peters L."/>
            <person name="Mikhailova N."/>
            <person name="Davenport K."/>
            <person name="Detter J.C."/>
            <person name="Han C."/>
            <person name="Tapia R."/>
            <person name="Land M."/>
            <person name="Hauser L."/>
            <person name="Kyrpides N."/>
            <person name="Ivanova N."/>
            <person name="Pagani I."/>
            <person name="Sproer C."/>
            <person name="Anderson I."/>
            <person name="Woyke T."/>
        </authorList>
    </citation>
    <scope>NUCLEOTIDE SEQUENCE</scope>
    <source>
        <strain evidence="2">XH-70</strain>
    </source>
</reference>
<dbReference type="KEGG" id="hru:Halru_0986"/>
<proteinExistence type="predicted"/>
<accession>L0I7P0</accession>
<gene>
    <name evidence="2" type="ordered locus">Halru_0986</name>
</gene>
<dbReference type="OrthoDB" id="269729at2157"/>
<protein>
    <recommendedName>
        <fullName evidence="4">CHAT domain-containing protein</fullName>
    </recommendedName>
</protein>
<dbReference type="Proteomes" id="UP000010846">
    <property type="component" value="Chromosome"/>
</dbReference>
<feature type="region of interest" description="Disordered" evidence="1">
    <location>
        <begin position="358"/>
        <end position="412"/>
    </location>
</feature>
<keyword evidence="3" id="KW-1185">Reference proteome</keyword>
<dbReference type="GeneID" id="95969094"/>
<evidence type="ECO:0000313" key="2">
    <source>
        <dbReference type="EMBL" id="AGB15605.1"/>
    </source>
</evidence>
<evidence type="ECO:0000256" key="1">
    <source>
        <dbReference type="SAM" id="MobiDB-lite"/>
    </source>
</evidence>
<dbReference type="RefSeq" id="WP_015300270.1">
    <property type="nucleotide sequence ID" value="NC_019964.1"/>
</dbReference>
<dbReference type="EMBL" id="CP003050">
    <property type="protein sequence ID" value="AGB15605.1"/>
    <property type="molecule type" value="Genomic_DNA"/>
</dbReference>
<dbReference type="eggNOG" id="arCOG06229">
    <property type="taxonomic scope" value="Archaea"/>
</dbReference>
<dbReference type="HOGENOM" id="CLU_024174_0_0_2"/>
<evidence type="ECO:0008006" key="4">
    <source>
        <dbReference type="Google" id="ProtNLM"/>
    </source>
</evidence>
<dbReference type="AlphaFoldDB" id="L0I7P0"/>
<evidence type="ECO:0000313" key="3">
    <source>
        <dbReference type="Proteomes" id="UP000010846"/>
    </source>
</evidence>
<feature type="compositionally biased region" description="Low complexity" evidence="1">
    <location>
        <begin position="398"/>
        <end position="409"/>
    </location>
</feature>
<sequence>MVIEISPLTDPHGLRLFDSNEQRQLSIKTSGEITPKAVSTEEFCFPVDTACRVETSSLVFDQRYLVNVHDQTGRSIAKLNDNASYQLADDVQFVGLDGPMKLYCRIPTSGRIEIGIKSVQFTFDECVEIDIGARSLHERPAGRIETPAEPRTMMRAISSLTSALKTESPERSWPTLRGHPPRIELASEFSVQTENDPLRTNVRIEIPADYEHLYPIAPLSFYLGATVVAGDTPTVRVGDRSFELGASRTFEDDVSRTLQQLFFLDCIVRTEGIYPYQLHERNQLESALPWDLAELYNRSLTERIKAYLAIEYELVEPHLPRWPLTAHVPPEPESVELLPYIVNELGIVRTTAGTRTSIETSIPEPKSARTPVSMGDTSVRAASTSSVDTGPFTRSRTRSQVSRSNSSSTFPVVEPAVTDESIEHAWFGDLAPKSGSKATIEAYRNQLDRESRTEHIDILVVCNDARMLDEHDLLDDTYGSRELLPFDVTSRFGVTTDELADLLESGGFDFLHYIGHATEDGLECTDGDLDVRSLETVDLGVFFLNACHSYEQGLALSRRGAFGGVATIGDIINEHAVESGASLAKLLNLGFPLRGALEMLSEWTILGDQYLIVGDGSTDIAQSDGGAPTVVTVESDVISDTFDVSFRHYPAKEFQIGSVTSPTIESINEVFLLPMTDYRTEVTADQLREYVTWTETPVLTDTGLEWNTDLGFPRFLEN</sequence>